<dbReference type="AlphaFoldDB" id="A0A974NF09"/>
<dbReference type="Pfam" id="PF00582">
    <property type="entry name" value="Usp"/>
    <property type="match status" value="1"/>
</dbReference>
<comment type="similarity">
    <text evidence="2 5">Belongs to the universal stress protein A family.</text>
</comment>
<dbReference type="InterPro" id="IPR006015">
    <property type="entry name" value="Universal_stress_UspA"/>
</dbReference>
<evidence type="ECO:0000256" key="3">
    <source>
        <dbReference type="ARBA" id="ARBA00011738"/>
    </source>
</evidence>
<evidence type="ECO:0000313" key="8">
    <source>
        <dbReference type="Proteomes" id="UP000595278"/>
    </source>
</evidence>
<keyword evidence="8" id="KW-1185">Reference proteome</keyword>
<name>A0A974NF09_9GAMM</name>
<dbReference type="PRINTS" id="PR01438">
    <property type="entry name" value="UNVRSLSTRESS"/>
</dbReference>
<gene>
    <name evidence="7" type="ORF">JHT90_13310</name>
</gene>
<dbReference type="Gene3D" id="3.40.50.620">
    <property type="entry name" value="HUPs"/>
    <property type="match status" value="1"/>
</dbReference>
<dbReference type="SUPFAM" id="SSF52402">
    <property type="entry name" value="Adenine nucleotide alpha hydrolases-like"/>
    <property type="match status" value="1"/>
</dbReference>
<evidence type="ECO:0000256" key="5">
    <source>
        <dbReference type="PIRNR" id="PIRNR006276"/>
    </source>
</evidence>
<protein>
    <recommendedName>
        <fullName evidence="5">Universal stress protein</fullName>
    </recommendedName>
</protein>
<dbReference type="RefSeq" id="WP_201091836.1">
    <property type="nucleotide sequence ID" value="NZ_CP067393.1"/>
</dbReference>
<dbReference type="EMBL" id="CP067393">
    <property type="protein sequence ID" value="QQP85343.1"/>
    <property type="molecule type" value="Genomic_DNA"/>
</dbReference>
<evidence type="ECO:0000256" key="1">
    <source>
        <dbReference type="ARBA" id="ARBA00004496"/>
    </source>
</evidence>
<dbReference type="GO" id="GO:0005737">
    <property type="term" value="C:cytoplasm"/>
    <property type="evidence" value="ECO:0007669"/>
    <property type="project" value="UniProtKB-SubCell"/>
</dbReference>
<dbReference type="PIRSF" id="PIRSF006276">
    <property type="entry name" value="UspA"/>
    <property type="match status" value="1"/>
</dbReference>
<dbReference type="PANTHER" id="PTHR46268:SF23">
    <property type="entry name" value="UNIVERSAL STRESS PROTEIN A-RELATED"/>
    <property type="match status" value="1"/>
</dbReference>
<reference evidence="7 8" key="1">
    <citation type="submission" date="2021-01" db="EMBL/GenBank/DDBJ databases">
        <title>Entomomonas sp. F2A isolated from a house cricket (Acheta domesticus).</title>
        <authorList>
            <person name="Spergser J."/>
            <person name="Busse H.-J."/>
        </authorList>
    </citation>
    <scope>NUCLEOTIDE SEQUENCE [LARGE SCALE GENOMIC DNA]</scope>
    <source>
        <strain evidence="7 8">F2A</strain>
    </source>
</reference>
<dbReference type="PANTHER" id="PTHR46268">
    <property type="entry name" value="STRESS RESPONSE PROTEIN NHAX"/>
    <property type="match status" value="1"/>
</dbReference>
<dbReference type="InterPro" id="IPR014729">
    <property type="entry name" value="Rossmann-like_a/b/a_fold"/>
</dbReference>
<evidence type="ECO:0000313" key="7">
    <source>
        <dbReference type="EMBL" id="QQP85343.1"/>
    </source>
</evidence>
<comment type="subcellular location">
    <subcellularLocation>
        <location evidence="1 5">Cytoplasm</location>
    </subcellularLocation>
</comment>
<dbReference type="InterPro" id="IPR006016">
    <property type="entry name" value="UspA"/>
</dbReference>
<keyword evidence="4 5" id="KW-0963">Cytoplasm</keyword>
<sequence length="149" mass="16632">MAYKHLLVAIDLTEESPHVIQQATELANLYQAKISLIHILEPVSLAFGGDVPMDLSTLQQEQMQHARERLDIYITDYPTLTSEQCFLCYGQARQEIHRVAQENDCDLIVVGSHGRHGLALLLGSTTKDLLQNAPCDILAIALQHKTTNE</sequence>
<comment type="subunit">
    <text evidence="3">Homodimer.</text>
</comment>
<evidence type="ECO:0000256" key="2">
    <source>
        <dbReference type="ARBA" id="ARBA00008791"/>
    </source>
</evidence>
<evidence type="ECO:0000256" key="4">
    <source>
        <dbReference type="ARBA" id="ARBA00022490"/>
    </source>
</evidence>
<organism evidence="7 8">
    <name type="scientific">Entomomonas asaccharolytica</name>
    <dbReference type="NCBI Taxonomy" id="2785331"/>
    <lineage>
        <taxon>Bacteria</taxon>
        <taxon>Pseudomonadati</taxon>
        <taxon>Pseudomonadota</taxon>
        <taxon>Gammaproteobacteria</taxon>
        <taxon>Pseudomonadales</taxon>
        <taxon>Pseudomonadaceae</taxon>
        <taxon>Entomomonas</taxon>
    </lineage>
</organism>
<evidence type="ECO:0000259" key="6">
    <source>
        <dbReference type="Pfam" id="PF00582"/>
    </source>
</evidence>
<dbReference type="Proteomes" id="UP000595278">
    <property type="component" value="Chromosome"/>
</dbReference>
<accession>A0A974NF09</accession>
<feature type="domain" description="UspA" evidence="6">
    <location>
        <begin position="3"/>
        <end position="140"/>
    </location>
</feature>
<dbReference type="KEGG" id="eaz:JHT90_13310"/>
<proteinExistence type="inferred from homology"/>